<reference evidence="5" key="1">
    <citation type="submission" date="2022-12" db="EMBL/GenBank/DDBJ databases">
        <title>Reference genome sequencing for broad-spectrum identification of bacterial and archaeal isolates by mass spectrometry.</title>
        <authorList>
            <person name="Sekiguchi Y."/>
            <person name="Tourlousse D.M."/>
        </authorList>
    </citation>
    <scope>NUCLEOTIDE SEQUENCE</scope>
    <source>
        <strain evidence="5">10succ1</strain>
    </source>
</reference>
<accession>A0A9W6GKP7</accession>
<evidence type="ECO:0000256" key="3">
    <source>
        <dbReference type="ARBA" id="ARBA00022801"/>
    </source>
</evidence>
<dbReference type="EC" id="3.1.3.48" evidence="2"/>
<proteinExistence type="inferred from homology"/>
<sequence>MTDLHSHILYGIDDGARSLEESRRMLLQAREVGYRRIVSTRHYPNNQFKGDGEDFSISQRLEIVKSEAETLGMEVLRGAEVMISPETLREIEDGQADTLGESRTVLIEFQVGSIERGGLESVRRIVEAGYIPLIAHVERYRWKTEILGELKKLGGILQMNMRAAALGKDQWREWLTSGLIDVLATDAHRAEGRSYELTEEIAALKSLLGEERFKILTEINPERLLAGEELIQWEEKPEEKISSLGKLLRLVRRKKK</sequence>
<gene>
    <name evidence="5" type="primary">wzh</name>
    <name evidence="5" type="ORF">PM10SUCC1_24180</name>
</gene>
<keyword evidence="6" id="KW-1185">Reference proteome</keyword>
<dbReference type="SUPFAM" id="SSF89550">
    <property type="entry name" value="PHP domain-like"/>
    <property type="match status" value="1"/>
</dbReference>
<protein>
    <recommendedName>
        <fullName evidence="2">protein-tyrosine-phosphatase</fullName>
        <ecNumber evidence="2">3.1.3.48</ecNumber>
    </recommendedName>
</protein>
<evidence type="ECO:0000256" key="1">
    <source>
        <dbReference type="ARBA" id="ARBA00005750"/>
    </source>
</evidence>
<comment type="catalytic activity">
    <reaction evidence="4">
        <text>O-phospho-L-tyrosyl-[protein] + H2O = L-tyrosyl-[protein] + phosphate</text>
        <dbReference type="Rhea" id="RHEA:10684"/>
        <dbReference type="Rhea" id="RHEA-COMP:10136"/>
        <dbReference type="Rhea" id="RHEA-COMP:20101"/>
        <dbReference type="ChEBI" id="CHEBI:15377"/>
        <dbReference type="ChEBI" id="CHEBI:43474"/>
        <dbReference type="ChEBI" id="CHEBI:46858"/>
        <dbReference type="ChEBI" id="CHEBI:61978"/>
        <dbReference type="EC" id="3.1.3.48"/>
    </reaction>
</comment>
<comment type="similarity">
    <text evidence="1">Belongs to the metallo-dependent hydrolases superfamily. CpsB/CapC family.</text>
</comment>
<dbReference type="PANTHER" id="PTHR39181:SF1">
    <property type="entry name" value="TYROSINE-PROTEIN PHOSPHATASE YWQE"/>
    <property type="match status" value="1"/>
</dbReference>
<organism evidence="5 6">
    <name type="scientific">Propionigenium maris DSM 9537</name>
    <dbReference type="NCBI Taxonomy" id="1123000"/>
    <lineage>
        <taxon>Bacteria</taxon>
        <taxon>Fusobacteriati</taxon>
        <taxon>Fusobacteriota</taxon>
        <taxon>Fusobacteriia</taxon>
        <taxon>Fusobacteriales</taxon>
        <taxon>Fusobacteriaceae</taxon>
        <taxon>Propionigenium</taxon>
    </lineage>
</organism>
<dbReference type="PIRSF" id="PIRSF016557">
    <property type="entry name" value="Caps_synth_CpsB"/>
    <property type="match status" value="1"/>
</dbReference>
<dbReference type="AlphaFoldDB" id="A0A9W6GKP7"/>
<dbReference type="PANTHER" id="PTHR39181">
    <property type="entry name" value="TYROSINE-PROTEIN PHOSPHATASE YWQE"/>
    <property type="match status" value="1"/>
</dbReference>
<dbReference type="EMBL" id="BSDY01000011">
    <property type="protein sequence ID" value="GLI56904.1"/>
    <property type="molecule type" value="Genomic_DNA"/>
</dbReference>
<keyword evidence="3" id="KW-0378">Hydrolase</keyword>
<evidence type="ECO:0000256" key="2">
    <source>
        <dbReference type="ARBA" id="ARBA00013064"/>
    </source>
</evidence>
<evidence type="ECO:0000256" key="4">
    <source>
        <dbReference type="ARBA" id="ARBA00051722"/>
    </source>
</evidence>
<dbReference type="GO" id="GO:0004725">
    <property type="term" value="F:protein tyrosine phosphatase activity"/>
    <property type="evidence" value="ECO:0007669"/>
    <property type="project" value="UniProtKB-EC"/>
</dbReference>
<evidence type="ECO:0000313" key="5">
    <source>
        <dbReference type="EMBL" id="GLI56904.1"/>
    </source>
</evidence>
<name>A0A9W6GKP7_9FUSO</name>
<dbReference type="InterPro" id="IPR016667">
    <property type="entry name" value="Caps_polysacc_synth_CpsB/CapC"/>
</dbReference>
<dbReference type="Gene3D" id="3.20.20.140">
    <property type="entry name" value="Metal-dependent hydrolases"/>
    <property type="match status" value="1"/>
</dbReference>
<evidence type="ECO:0000313" key="6">
    <source>
        <dbReference type="Proteomes" id="UP001144471"/>
    </source>
</evidence>
<dbReference type="InterPro" id="IPR016195">
    <property type="entry name" value="Pol/histidinol_Pase-like"/>
</dbReference>
<dbReference type="RefSeq" id="WP_281836304.1">
    <property type="nucleotide sequence ID" value="NZ_BSDY01000011.1"/>
</dbReference>
<dbReference type="GO" id="GO:0030145">
    <property type="term" value="F:manganese ion binding"/>
    <property type="evidence" value="ECO:0007669"/>
    <property type="project" value="InterPro"/>
</dbReference>
<dbReference type="Proteomes" id="UP001144471">
    <property type="component" value="Unassembled WGS sequence"/>
</dbReference>
<dbReference type="Pfam" id="PF19567">
    <property type="entry name" value="CpsB_CapC"/>
    <property type="match status" value="1"/>
</dbReference>
<comment type="caution">
    <text evidence="5">The sequence shown here is derived from an EMBL/GenBank/DDBJ whole genome shotgun (WGS) entry which is preliminary data.</text>
</comment>